<evidence type="ECO:0000313" key="3">
    <source>
        <dbReference type="Proteomes" id="UP000557739"/>
    </source>
</evidence>
<organism evidence="2 3">
    <name type="scientific">Sphingomonas yantingensis</name>
    <dbReference type="NCBI Taxonomy" id="1241761"/>
    <lineage>
        <taxon>Bacteria</taxon>
        <taxon>Pseudomonadati</taxon>
        <taxon>Pseudomonadota</taxon>
        <taxon>Alphaproteobacteria</taxon>
        <taxon>Sphingomonadales</taxon>
        <taxon>Sphingomonadaceae</taxon>
        <taxon>Sphingomonas</taxon>
    </lineage>
</organism>
<dbReference type="Pfam" id="PF06439">
    <property type="entry name" value="3keto-disac_hyd"/>
    <property type="match status" value="1"/>
</dbReference>
<dbReference type="Gene3D" id="2.60.120.560">
    <property type="entry name" value="Exo-inulinase, domain 1"/>
    <property type="match status" value="1"/>
</dbReference>
<sequence length="254" mass="27637">MRQLVLPLSLLLIGAAPVEPRWERIFDGRSLAGWTPKITGQAAGEDALGMFVVHGGAIRVSHANYRKFAGEFGHLFWKTPLKAYRLRLDYRFFGQSLTGIADWQASNSGVMIDAQAPTTMARDQQFPVSLEVQLLGSPRPTPEPTGNLCTPGTTVVFAGKRDLRHCILSSGPILPNGHWVRAEVEVPPDGRITHRIDGKVVLTYSAPQLDAADADAKPLIEAAGGALALRGGYIALQSEGHPVEFRNIEVQRLD</sequence>
<dbReference type="RefSeq" id="WP_184024012.1">
    <property type="nucleotide sequence ID" value="NZ_JACIJJ010000001.1"/>
</dbReference>
<evidence type="ECO:0000313" key="2">
    <source>
        <dbReference type="EMBL" id="MBB5697229.1"/>
    </source>
</evidence>
<dbReference type="InterPro" id="IPR010496">
    <property type="entry name" value="AL/BT2_dom"/>
</dbReference>
<feature type="domain" description="3-keto-alpha-glucoside-1,2-lyase/3-keto-2-hydroxy-glucal hydratase" evidence="1">
    <location>
        <begin position="22"/>
        <end position="250"/>
    </location>
</feature>
<dbReference type="GO" id="GO:0016787">
    <property type="term" value="F:hydrolase activity"/>
    <property type="evidence" value="ECO:0007669"/>
    <property type="project" value="InterPro"/>
</dbReference>
<comment type="caution">
    <text evidence="2">The sequence shown here is derived from an EMBL/GenBank/DDBJ whole genome shotgun (WGS) entry which is preliminary data.</text>
</comment>
<dbReference type="Proteomes" id="UP000557739">
    <property type="component" value="Unassembled WGS sequence"/>
</dbReference>
<dbReference type="AlphaFoldDB" id="A0A7W9EGS3"/>
<protein>
    <recommendedName>
        <fullName evidence="1">3-keto-alpha-glucoside-1,2-lyase/3-keto-2-hydroxy-glucal hydratase domain-containing protein</fullName>
    </recommendedName>
</protein>
<keyword evidence="3" id="KW-1185">Reference proteome</keyword>
<proteinExistence type="predicted"/>
<accession>A0A7W9EGS3</accession>
<gene>
    <name evidence="2" type="ORF">FHR19_000554</name>
</gene>
<reference evidence="2 3" key="1">
    <citation type="submission" date="2020-08" db="EMBL/GenBank/DDBJ databases">
        <title>Genomic Encyclopedia of Type Strains, Phase IV (KMG-IV): sequencing the most valuable type-strain genomes for metagenomic binning, comparative biology and taxonomic classification.</title>
        <authorList>
            <person name="Goeker M."/>
        </authorList>
    </citation>
    <scope>NUCLEOTIDE SEQUENCE [LARGE SCALE GENOMIC DNA]</scope>
    <source>
        <strain evidence="2 3">DSM 27244</strain>
    </source>
</reference>
<dbReference type="EMBL" id="JACIJJ010000001">
    <property type="protein sequence ID" value="MBB5697229.1"/>
    <property type="molecule type" value="Genomic_DNA"/>
</dbReference>
<evidence type="ECO:0000259" key="1">
    <source>
        <dbReference type="Pfam" id="PF06439"/>
    </source>
</evidence>
<name>A0A7W9EGS3_9SPHN</name>